<evidence type="ECO:0000313" key="2">
    <source>
        <dbReference type="EMBL" id="KAK8772836.1"/>
    </source>
</evidence>
<feature type="chain" id="PRO_5042881085" description="Secreted protein" evidence="1">
    <location>
        <begin position="22"/>
        <end position="69"/>
    </location>
</feature>
<accession>A0AAQ4EDK3</accession>
<organism evidence="2 3">
    <name type="scientific">Amblyomma americanum</name>
    <name type="common">Lone star tick</name>
    <dbReference type="NCBI Taxonomy" id="6943"/>
    <lineage>
        <taxon>Eukaryota</taxon>
        <taxon>Metazoa</taxon>
        <taxon>Ecdysozoa</taxon>
        <taxon>Arthropoda</taxon>
        <taxon>Chelicerata</taxon>
        <taxon>Arachnida</taxon>
        <taxon>Acari</taxon>
        <taxon>Parasitiformes</taxon>
        <taxon>Ixodida</taxon>
        <taxon>Ixodoidea</taxon>
        <taxon>Ixodidae</taxon>
        <taxon>Amblyomminae</taxon>
        <taxon>Amblyomma</taxon>
    </lineage>
</organism>
<dbReference type="EMBL" id="JARKHS020017722">
    <property type="protein sequence ID" value="KAK8772836.1"/>
    <property type="molecule type" value="Genomic_DNA"/>
</dbReference>
<dbReference type="Proteomes" id="UP001321473">
    <property type="component" value="Unassembled WGS sequence"/>
</dbReference>
<feature type="signal peptide" evidence="1">
    <location>
        <begin position="1"/>
        <end position="21"/>
    </location>
</feature>
<keyword evidence="1" id="KW-0732">Signal</keyword>
<proteinExistence type="predicted"/>
<gene>
    <name evidence="2" type="ORF">V5799_012632</name>
</gene>
<evidence type="ECO:0008006" key="4">
    <source>
        <dbReference type="Google" id="ProtNLM"/>
    </source>
</evidence>
<evidence type="ECO:0000256" key="1">
    <source>
        <dbReference type="SAM" id="SignalP"/>
    </source>
</evidence>
<reference evidence="2 3" key="1">
    <citation type="journal article" date="2023" name="Arcadia Sci">
        <title>De novo assembly of a long-read Amblyomma americanum tick genome.</title>
        <authorList>
            <person name="Chou S."/>
            <person name="Poskanzer K.E."/>
            <person name="Rollins M."/>
            <person name="Thuy-Boun P.S."/>
        </authorList>
    </citation>
    <scope>NUCLEOTIDE SEQUENCE [LARGE SCALE GENOMIC DNA]</scope>
    <source>
        <strain evidence="2">F_SG_1</strain>
        <tissue evidence="2">Salivary glands</tissue>
    </source>
</reference>
<sequence>MNKSQWMFLFCVADLATRVRSCTEIKPAHCVAENLISSVARPPGFGDDERKKKKHVVVSVLVIHPHTNA</sequence>
<keyword evidence="3" id="KW-1185">Reference proteome</keyword>
<comment type="caution">
    <text evidence="2">The sequence shown here is derived from an EMBL/GenBank/DDBJ whole genome shotgun (WGS) entry which is preliminary data.</text>
</comment>
<dbReference type="AlphaFoldDB" id="A0AAQ4EDK3"/>
<evidence type="ECO:0000313" key="3">
    <source>
        <dbReference type="Proteomes" id="UP001321473"/>
    </source>
</evidence>
<name>A0AAQ4EDK3_AMBAM</name>
<protein>
    <recommendedName>
        <fullName evidence="4">Secreted protein</fullName>
    </recommendedName>
</protein>